<accession>A0ABT5VW03</accession>
<evidence type="ECO:0000313" key="4">
    <source>
        <dbReference type="Proteomes" id="UP001528920"/>
    </source>
</evidence>
<dbReference type="InterPro" id="IPR013538">
    <property type="entry name" value="ASHA1/2-like_C"/>
</dbReference>
<evidence type="ECO:0000313" key="3">
    <source>
        <dbReference type="EMBL" id="MDE5419491.1"/>
    </source>
</evidence>
<protein>
    <submittedName>
        <fullName evidence="3">SRPBCC domain-containing protein</fullName>
    </submittedName>
</protein>
<dbReference type="CDD" id="cd07814">
    <property type="entry name" value="SRPBCC_CalC_Aha1-like"/>
    <property type="match status" value="1"/>
</dbReference>
<dbReference type="Pfam" id="PF08327">
    <property type="entry name" value="AHSA1"/>
    <property type="match status" value="1"/>
</dbReference>
<organism evidence="3 4">
    <name type="scientific">Paralabilibaculum antarcticum</name>
    <dbReference type="NCBI Taxonomy" id="2912572"/>
    <lineage>
        <taxon>Bacteria</taxon>
        <taxon>Pseudomonadati</taxon>
        <taxon>Bacteroidota</taxon>
        <taxon>Bacteroidia</taxon>
        <taxon>Marinilabiliales</taxon>
        <taxon>Marinifilaceae</taxon>
        <taxon>Paralabilibaculum</taxon>
    </lineage>
</organism>
<dbReference type="Proteomes" id="UP001528920">
    <property type="component" value="Unassembled WGS sequence"/>
</dbReference>
<evidence type="ECO:0000259" key="2">
    <source>
        <dbReference type="Pfam" id="PF08327"/>
    </source>
</evidence>
<evidence type="ECO:0000256" key="1">
    <source>
        <dbReference type="ARBA" id="ARBA00006817"/>
    </source>
</evidence>
<name>A0ABT5VW03_9BACT</name>
<reference evidence="3 4" key="1">
    <citation type="submission" date="2022-01" db="EMBL/GenBank/DDBJ databases">
        <title>Labilibaculum sp. nov, a marine bacterium isolated from Antarctica.</title>
        <authorList>
            <person name="Dai W."/>
        </authorList>
    </citation>
    <scope>NUCLEOTIDE SEQUENCE [LARGE SCALE GENOMIC DNA]</scope>
    <source>
        <strain evidence="3 4">DW002</strain>
    </source>
</reference>
<dbReference type="Gene3D" id="3.30.530.20">
    <property type="match status" value="1"/>
</dbReference>
<proteinExistence type="inferred from homology"/>
<comment type="similarity">
    <text evidence="1">Belongs to the AHA1 family.</text>
</comment>
<feature type="domain" description="Activator of Hsp90 ATPase homologue 1/2-like C-terminal" evidence="2">
    <location>
        <begin position="36"/>
        <end position="161"/>
    </location>
</feature>
<dbReference type="RefSeq" id="WP_275110820.1">
    <property type="nucleotide sequence ID" value="NZ_JAKJSC010000004.1"/>
</dbReference>
<sequence length="163" mass="19540">MILSKRKEKVIGNFEEVYVMSILHQPIIVEQKFNKTREQVWSAITELPQMQKWFFENIPEFLAEEGFETRFNVDAGERQFMHLWKITEVIPLQKIVYDWRYDKLSGRGIVSFELFTEGEQILLRLTNFGLETFPKDIPEFSRDSCTGGWQYFINQRLNDYLNQ</sequence>
<gene>
    <name evidence="3" type="ORF">L3049_15970</name>
</gene>
<dbReference type="EMBL" id="JAKJSC010000004">
    <property type="protein sequence ID" value="MDE5419491.1"/>
    <property type="molecule type" value="Genomic_DNA"/>
</dbReference>
<comment type="caution">
    <text evidence="3">The sequence shown here is derived from an EMBL/GenBank/DDBJ whole genome shotgun (WGS) entry which is preliminary data.</text>
</comment>
<dbReference type="InterPro" id="IPR023393">
    <property type="entry name" value="START-like_dom_sf"/>
</dbReference>
<keyword evidence="4" id="KW-1185">Reference proteome</keyword>
<dbReference type="SUPFAM" id="SSF55961">
    <property type="entry name" value="Bet v1-like"/>
    <property type="match status" value="1"/>
</dbReference>